<sequence length="635" mass="68665">MPVSRRRMLTFAAAGVAAAAIDAGGKGRAALAASRLFSSGAPHPANGAGTTLERTVLPGPPDGKGFRKLVEGEGEGHLLRSDITSVRAEKPRPLAAFGHLSDLHIIDDQSPSRVEFLDRYNDKPDSGWPFSAGYRAHEFLSLHLVDAMCRSLKQLGSGPATGLPLAFTVVTGDAVDNAQLNETRWYIDLLDGGKSVQADSGSPEKDESFANGAFGRDEHYWRPEDPQDPANRYGSRGFPQIQGLLGAARKPFTADGLGMPWYAVYGNHDVMAQGNLPIDTDLPFVHSLKHHTVNGSKWTEGPELPDDMDDLDLLDVIKAVFDGIESQDVTADPARRLLSPAEFIEEHQRTQGLPAGHGFTAGSDKAYYVIPAGDDDPVRYITLDSTNPGGLDNITRNADGGIDEEQFGWLEERLKESSGTYFDESGEAVTQQGVRDRLIVVFCHHPLHTMDNTENDHRSGEDVEALLLRFPNVVLMANGHTHRNEIRPHARPEGHPKPGGFWEVSAAAHIDWPVQSRVIEIGAGRDGEGRDALSIFTTVLDIDAPLSNGGDLDSPKALASLARELAVNDIQVDESHRGTEKDRNAELLLPAPFPVAGLRAPRGKHRAGAALRGQGRPAAARTLARTPARMPAQTR</sequence>
<dbReference type="InterPro" id="IPR006311">
    <property type="entry name" value="TAT_signal"/>
</dbReference>
<feature type="region of interest" description="Disordered" evidence="1">
    <location>
        <begin position="608"/>
        <end position="635"/>
    </location>
</feature>
<feature type="compositionally biased region" description="Low complexity" evidence="1">
    <location>
        <begin position="616"/>
        <end position="635"/>
    </location>
</feature>
<dbReference type="RefSeq" id="WP_241059675.1">
    <property type="nucleotide sequence ID" value="NZ_JAKWJU010000002.1"/>
</dbReference>
<comment type="caution">
    <text evidence="3">The sequence shown here is derived from an EMBL/GenBank/DDBJ whole genome shotgun (WGS) entry which is preliminary data.</text>
</comment>
<dbReference type="PROSITE" id="PS51318">
    <property type="entry name" value="TAT"/>
    <property type="match status" value="1"/>
</dbReference>
<feature type="region of interest" description="Disordered" evidence="1">
    <location>
        <begin position="196"/>
        <end position="236"/>
    </location>
</feature>
<organism evidence="3 4">
    <name type="scientific">Streptomyces marispadix</name>
    <dbReference type="NCBI Taxonomy" id="2922868"/>
    <lineage>
        <taxon>Bacteria</taxon>
        <taxon>Bacillati</taxon>
        <taxon>Actinomycetota</taxon>
        <taxon>Actinomycetes</taxon>
        <taxon>Kitasatosporales</taxon>
        <taxon>Streptomycetaceae</taxon>
        <taxon>Streptomyces</taxon>
    </lineage>
</organism>
<keyword evidence="4" id="KW-1185">Reference proteome</keyword>
<feature type="chain" id="PRO_5045325961" evidence="2">
    <location>
        <begin position="20"/>
        <end position="635"/>
    </location>
</feature>
<feature type="signal peptide" evidence="2">
    <location>
        <begin position="1"/>
        <end position="19"/>
    </location>
</feature>
<reference evidence="3" key="2">
    <citation type="journal article" date="2023" name="Int. J. Syst. Evol. Microbiol.">
        <title>Streptomyces marispadix sp. nov., isolated from marine beach sediment of the Northern Coast of Portugal.</title>
        <authorList>
            <person name="dos Santos J.D.N."/>
            <person name="Vitorino I.R."/>
            <person name="Kallscheuer N."/>
            <person name="Srivastava A."/>
            <person name="Krautwurst S."/>
            <person name="Marz M."/>
            <person name="Jogler C."/>
            <person name="Lobo Da Cunha A."/>
            <person name="Catita J."/>
            <person name="Goncalves H."/>
            <person name="Gonzalez I."/>
            <person name="Reyes F."/>
            <person name="Lage O.M."/>
        </authorList>
    </citation>
    <scope>NUCLEOTIDE SEQUENCE</scope>
    <source>
        <strain evidence="3">M600PL45_2</strain>
    </source>
</reference>
<evidence type="ECO:0000256" key="1">
    <source>
        <dbReference type="SAM" id="MobiDB-lite"/>
    </source>
</evidence>
<protein>
    <submittedName>
        <fullName evidence="3">TIGR03767 family metallophosphoesterase</fullName>
    </submittedName>
</protein>
<dbReference type="PANTHER" id="PTHR43143:SF1">
    <property type="entry name" value="SERINE_THREONINE-PROTEIN PHOSPHATASE CPPED1"/>
    <property type="match status" value="1"/>
</dbReference>
<dbReference type="PANTHER" id="PTHR43143">
    <property type="entry name" value="METALLOPHOSPHOESTERASE, CALCINEURIN SUPERFAMILY"/>
    <property type="match status" value="1"/>
</dbReference>
<dbReference type="NCBIfam" id="TIGR03767">
    <property type="entry name" value="P_acnes_RR"/>
    <property type="match status" value="1"/>
</dbReference>
<dbReference type="InterPro" id="IPR022506">
    <property type="entry name" value="Metallophosphoesterase_PPA1498"/>
</dbReference>
<dbReference type="InterPro" id="IPR051918">
    <property type="entry name" value="STPP_CPPED1"/>
</dbReference>
<reference evidence="3" key="1">
    <citation type="submission" date="2022-03" db="EMBL/GenBank/DDBJ databases">
        <authorList>
            <person name="Santos J.D.N."/>
            <person name="Kallscheuer N."/>
            <person name="Jogler C."/>
            <person name="Lage O.M."/>
        </authorList>
    </citation>
    <scope>NUCLEOTIDE SEQUENCE</scope>
    <source>
        <strain evidence="3">M600PL45_2</strain>
    </source>
</reference>
<proteinExistence type="predicted"/>
<dbReference type="InterPro" id="IPR029052">
    <property type="entry name" value="Metallo-depent_PP-like"/>
</dbReference>
<evidence type="ECO:0000256" key="2">
    <source>
        <dbReference type="SAM" id="SignalP"/>
    </source>
</evidence>
<dbReference type="Gene3D" id="3.60.21.10">
    <property type="match status" value="1"/>
</dbReference>
<accession>A0ABS9SYF3</accession>
<dbReference type="EMBL" id="JAKWJU010000002">
    <property type="protein sequence ID" value="MCH6161311.1"/>
    <property type="molecule type" value="Genomic_DNA"/>
</dbReference>
<feature type="compositionally biased region" description="Basic and acidic residues" evidence="1">
    <location>
        <begin position="215"/>
        <end position="225"/>
    </location>
</feature>
<evidence type="ECO:0000313" key="4">
    <source>
        <dbReference type="Proteomes" id="UP001166784"/>
    </source>
</evidence>
<keyword evidence="2" id="KW-0732">Signal</keyword>
<evidence type="ECO:0000313" key="3">
    <source>
        <dbReference type="EMBL" id="MCH6161311.1"/>
    </source>
</evidence>
<dbReference type="SUPFAM" id="SSF56300">
    <property type="entry name" value="Metallo-dependent phosphatases"/>
    <property type="match status" value="1"/>
</dbReference>
<gene>
    <name evidence="3" type="ORF">MMA15_13145</name>
</gene>
<name>A0ABS9SYF3_9ACTN</name>
<dbReference type="Proteomes" id="UP001166784">
    <property type="component" value="Unassembled WGS sequence"/>
</dbReference>